<reference evidence="4" key="2">
    <citation type="journal article" date="2021" name="PeerJ">
        <title>Extensive microbial diversity within the chicken gut microbiome revealed by metagenomics and culture.</title>
        <authorList>
            <person name="Gilroy R."/>
            <person name="Ravi A."/>
            <person name="Getino M."/>
            <person name="Pursley I."/>
            <person name="Horton D.L."/>
            <person name="Alikhan N.F."/>
            <person name="Baker D."/>
            <person name="Gharbi K."/>
            <person name="Hall N."/>
            <person name="Watson M."/>
            <person name="Adriaenssens E.M."/>
            <person name="Foster-Nyarko E."/>
            <person name="Jarju S."/>
            <person name="Secka A."/>
            <person name="Antonio M."/>
            <person name="Oren A."/>
            <person name="Chaudhuri R.R."/>
            <person name="La Ragione R."/>
            <person name="Hildebrand F."/>
            <person name="Pallen M.J."/>
        </authorList>
    </citation>
    <scope>NUCLEOTIDE SEQUENCE</scope>
    <source>
        <strain evidence="4">ChiBcec15-4380</strain>
    </source>
</reference>
<evidence type="ECO:0000313" key="5">
    <source>
        <dbReference type="Proteomes" id="UP000824239"/>
    </source>
</evidence>
<comment type="similarity">
    <text evidence="1">Belongs to the DnaB/DnaD family.</text>
</comment>
<gene>
    <name evidence="4" type="ORF">IAA53_04235</name>
</gene>
<organism evidence="4 5">
    <name type="scientific">Candidatus Avoscillospira avicola</name>
    <dbReference type="NCBI Taxonomy" id="2840706"/>
    <lineage>
        <taxon>Bacteria</taxon>
        <taxon>Bacillati</taxon>
        <taxon>Bacillota</taxon>
        <taxon>Clostridia</taxon>
        <taxon>Eubacteriales</taxon>
        <taxon>Oscillospiraceae</taxon>
        <taxon>Oscillospiraceae incertae sedis</taxon>
        <taxon>Candidatus Avoscillospira</taxon>
    </lineage>
</organism>
<evidence type="ECO:0000313" key="4">
    <source>
        <dbReference type="EMBL" id="HIR50482.1"/>
    </source>
</evidence>
<feature type="compositionally biased region" description="Low complexity" evidence="2">
    <location>
        <begin position="268"/>
        <end position="277"/>
    </location>
</feature>
<comment type="caution">
    <text evidence="4">The sequence shown here is derived from an EMBL/GenBank/DDBJ whole genome shotgun (WGS) entry which is preliminary data.</text>
</comment>
<dbReference type="Gene3D" id="1.10.10.630">
    <property type="entry name" value="DnaD domain-like"/>
    <property type="match status" value="2"/>
</dbReference>
<dbReference type="EMBL" id="DVHE01000035">
    <property type="protein sequence ID" value="HIR50482.1"/>
    <property type="molecule type" value="Genomic_DNA"/>
</dbReference>
<evidence type="ECO:0000259" key="3">
    <source>
        <dbReference type="Pfam" id="PF07261"/>
    </source>
</evidence>
<feature type="region of interest" description="Disordered" evidence="2">
    <location>
        <begin position="265"/>
        <end position="294"/>
    </location>
</feature>
<dbReference type="Pfam" id="PF07261">
    <property type="entry name" value="DnaB_2"/>
    <property type="match status" value="2"/>
</dbReference>
<reference evidence="4" key="1">
    <citation type="submission" date="2020-10" db="EMBL/GenBank/DDBJ databases">
        <authorList>
            <person name="Gilroy R."/>
        </authorList>
    </citation>
    <scope>NUCLEOTIDE SEQUENCE</scope>
    <source>
        <strain evidence="4">ChiBcec15-4380</strain>
    </source>
</reference>
<dbReference type="Proteomes" id="UP000824239">
    <property type="component" value="Unassembled WGS sequence"/>
</dbReference>
<dbReference type="NCBIfam" id="TIGR01446">
    <property type="entry name" value="DnaD_dom"/>
    <property type="match status" value="1"/>
</dbReference>
<sequence length="294" mass="33274">MQEMNMTIPESDWRKLLGAASGDSALLYLYLRAGGDLEHGETALRFSRSRMECAAASLKQMGLWPDAPKPLRPAEPPTYTEADLIQEMKKPGGFNQLLGEAQRRLGKVLSTEELKVLLSLYDYLGLPAEVISLLISYCIQRAKAKGSSRLPSMRTIEREAYRWADLGIDTMEEAAAHMQMELEKQSQVNVIRRVLQLTDRRLAPGEEKLVRQWLDWGFSPEEIAMAYDRTCLKTGVFSWKYINSILHSWHQQGLHTVAAIEAGDKAPGKPAAQAQQPNQWARDAVERMMRDQEE</sequence>
<dbReference type="InterPro" id="IPR006343">
    <property type="entry name" value="DnaB/C_C"/>
</dbReference>
<proteinExistence type="inferred from homology"/>
<name>A0A9D1IWB7_9FIRM</name>
<evidence type="ECO:0000256" key="1">
    <source>
        <dbReference type="ARBA" id="ARBA00093462"/>
    </source>
</evidence>
<dbReference type="SUPFAM" id="SSF158499">
    <property type="entry name" value="DnaD domain-like"/>
    <property type="match status" value="1"/>
</dbReference>
<accession>A0A9D1IWB7</accession>
<dbReference type="InterPro" id="IPR034829">
    <property type="entry name" value="DnaD-like_sf"/>
</dbReference>
<dbReference type="AlphaFoldDB" id="A0A9D1IWB7"/>
<feature type="compositionally biased region" description="Basic and acidic residues" evidence="2">
    <location>
        <begin position="283"/>
        <end position="294"/>
    </location>
</feature>
<evidence type="ECO:0000256" key="2">
    <source>
        <dbReference type="SAM" id="MobiDB-lite"/>
    </source>
</evidence>
<protein>
    <submittedName>
        <fullName evidence="4">DnaD domain protein</fullName>
    </submittedName>
</protein>
<feature type="domain" description="DnaB/C C-terminal" evidence="3">
    <location>
        <begin position="102"/>
        <end position="177"/>
    </location>
</feature>
<feature type="domain" description="DnaB/C C-terminal" evidence="3">
    <location>
        <begin position="198"/>
        <end position="262"/>
    </location>
</feature>